<name>A0A5J9UAW8_9POAL</name>
<gene>
    <name evidence="2" type="ORF">EJB05_30483</name>
</gene>
<accession>A0A5J9UAW8</accession>
<reference evidence="2 3" key="1">
    <citation type="journal article" date="2019" name="Sci. Rep.">
        <title>A high-quality genome of Eragrostis curvula grass provides insights into Poaceae evolution and supports new strategies to enhance forage quality.</title>
        <authorList>
            <person name="Carballo J."/>
            <person name="Santos B.A.C.M."/>
            <person name="Zappacosta D."/>
            <person name="Garbus I."/>
            <person name="Selva J.P."/>
            <person name="Gallo C.A."/>
            <person name="Diaz A."/>
            <person name="Albertini E."/>
            <person name="Caccamo M."/>
            <person name="Echenique V."/>
        </authorList>
    </citation>
    <scope>NUCLEOTIDE SEQUENCE [LARGE SCALE GENOMIC DNA]</scope>
    <source>
        <strain evidence="3">cv. Victoria</strain>
        <tissue evidence="2">Leaf</tissue>
    </source>
</reference>
<feature type="compositionally biased region" description="Basic and acidic residues" evidence="1">
    <location>
        <begin position="1"/>
        <end position="10"/>
    </location>
</feature>
<keyword evidence="3" id="KW-1185">Reference proteome</keyword>
<dbReference type="Gramene" id="TVU20882">
    <property type="protein sequence ID" value="TVU20882"/>
    <property type="gene ID" value="EJB05_30483"/>
</dbReference>
<sequence>MEETGPDKKKCQAGRPHHRPAGPSWRPKASAFLQQAVSGLKRHKPKPIQQNSTDIPSGGLFGPQLGPYSSSAAPTKQPTFGPTSGGNLERPRKRRAILSIKDSSSRIVVSAVLRTIPMHDWRLSLRRTVAPRVTGVGEALQSATFKGKPTGFSITALEVALLLLPPQKIQVGAQMIPVHSRLATPLGDALPGYYYKY</sequence>
<dbReference type="EMBL" id="RWGY01000026">
    <property type="protein sequence ID" value="TVU20882.1"/>
    <property type="molecule type" value="Genomic_DNA"/>
</dbReference>
<proteinExistence type="predicted"/>
<evidence type="ECO:0000313" key="2">
    <source>
        <dbReference type="EMBL" id="TVU20882.1"/>
    </source>
</evidence>
<evidence type="ECO:0000256" key="1">
    <source>
        <dbReference type="SAM" id="MobiDB-lite"/>
    </source>
</evidence>
<comment type="caution">
    <text evidence="2">The sequence shown here is derived from an EMBL/GenBank/DDBJ whole genome shotgun (WGS) entry which is preliminary data.</text>
</comment>
<dbReference type="AlphaFoldDB" id="A0A5J9UAW8"/>
<dbReference type="Proteomes" id="UP000324897">
    <property type="component" value="Unassembled WGS sequence"/>
</dbReference>
<feature type="region of interest" description="Disordered" evidence="1">
    <location>
        <begin position="1"/>
        <end position="91"/>
    </location>
</feature>
<organism evidence="2 3">
    <name type="scientific">Eragrostis curvula</name>
    <name type="common">weeping love grass</name>
    <dbReference type="NCBI Taxonomy" id="38414"/>
    <lineage>
        <taxon>Eukaryota</taxon>
        <taxon>Viridiplantae</taxon>
        <taxon>Streptophyta</taxon>
        <taxon>Embryophyta</taxon>
        <taxon>Tracheophyta</taxon>
        <taxon>Spermatophyta</taxon>
        <taxon>Magnoliopsida</taxon>
        <taxon>Liliopsida</taxon>
        <taxon>Poales</taxon>
        <taxon>Poaceae</taxon>
        <taxon>PACMAD clade</taxon>
        <taxon>Chloridoideae</taxon>
        <taxon>Eragrostideae</taxon>
        <taxon>Eragrostidinae</taxon>
        <taxon>Eragrostis</taxon>
    </lineage>
</organism>
<protein>
    <submittedName>
        <fullName evidence="2">Uncharacterized protein</fullName>
    </submittedName>
</protein>
<evidence type="ECO:0000313" key="3">
    <source>
        <dbReference type="Proteomes" id="UP000324897"/>
    </source>
</evidence>
<feature type="non-terminal residue" evidence="2">
    <location>
        <position position="1"/>
    </location>
</feature>
<feature type="compositionally biased region" description="Polar residues" evidence="1">
    <location>
        <begin position="67"/>
        <end position="86"/>
    </location>
</feature>
<feature type="compositionally biased region" description="Basic residues" evidence="1">
    <location>
        <begin position="11"/>
        <end position="20"/>
    </location>
</feature>